<dbReference type="InterPro" id="IPR008271">
    <property type="entry name" value="Ser/Thr_kinase_AS"/>
</dbReference>
<keyword evidence="2 10" id="KW-0723">Serine/threonine-protein kinase</keyword>
<accession>A0A665VWE1</accession>
<dbReference type="OrthoDB" id="354826at2759"/>
<dbReference type="OMA" id="PLSKCEY"/>
<dbReference type="Pfam" id="PF00615">
    <property type="entry name" value="RGS"/>
    <property type="match status" value="1"/>
</dbReference>
<dbReference type="CDD" id="cd05608">
    <property type="entry name" value="STKc_GRK1"/>
    <property type="match status" value="1"/>
</dbReference>
<dbReference type="Proteomes" id="UP000472264">
    <property type="component" value="Chromosome 3"/>
</dbReference>
<keyword evidence="7 9" id="KW-0067">ATP-binding</keyword>
<dbReference type="PRINTS" id="PR00717">
    <property type="entry name" value="GPCRKINASE"/>
</dbReference>
<protein>
    <recommendedName>
        <fullName evidence="10">G protein-coupled receptor kinase</fullName>
        <ecNumber evidence="10">2.7.11.-</ecNumber>
    </recommendedName>
</protein>
<evidence type="ECO:0000313" key="14">
    <source>
        <dbReference type="Ensembl" id="ENSENLP00000036159.1"/>
    </source>
</evidence>
<dbReference type="AlphaFoldDB" id="A0A665VWE1"/>
<evidence type="ECO:0000256" key="10">
    <source>
        <dbReference type="RuleBase" id="RU000308"/>
    </source>
</evidence>
<evidence type="ECO:0000256" key="3">
    <source>
        <dbReference type="ARBA" id="ARBA00022553"/>
    </source>
</evidence>
<dbReference type="Gene3D" id="1.10.167.10">
    <property type="entry name" value="Regulator of G-protein Signalling 4, domain 2"/>
    <property type="match status" value="1"/>
</dbReference>
<dbReference type="GO" id="GO:0007601">
    <property type="term" value="P:visual perception"/>
    <property type="evidence" value="ECO:0007669"/>
    <property type="project" value="InterPro"/>
</dbReference>
<dbReference type="InterPro" id="IPR000239">
    <property type="entry name" value="GPCR_kinase"/>
</dbReference>
<evidence type="ECO:0000256" key="9">
    <source>
        <dbReference type="PROSITE-ProRule" id="PRU10141"/>
    </source>
</evidence>
<keyword evidence="6 10" id="KW-0418">Kinase</keyword>
<feature type="active site" description="Proton acceptor" evidence="8">
    <location>
        <position position="318"/>
    </location>
</feature>
<dbReference type="SMART" id="SM00220">
    <property type="entry name" value="S_TKc"/>
    <property type="match status" value="1"/>
</dbReference>
<feature type="domain" description="Protein kinase" evidence="11">
    <location>
        <begin position="191"/>
        <end position="456"/>
    </location>
</feature>
<name>A0A665VWE1_ECHNA</name>
<evidence type="ECO:0000256" key="2">
    <source>
        <dbReference type="ARBA" id="ARBA00022527"/>
    </source>
</evidence>
<dbReference type="InterPro" id="IPR011009">
    <property type="entry name" value="Kinase-like_dom_sf"/>
</dbReference>
<keyword evidence="3" id="KW-0597">Phosphoprotein</keyword>
<keyword evidence="15" id="KW-1185">Reference proteome</keyword>
<dbReference type="InParanoid" id="A0A665VWE1"/>
<dbReference type="PROSITE" id="PS00108">
    <property type="entry name" value="PROTEIN_KINASE_ST"/>
    <property type="match status" value="1"/>
</dbReference>
<dbReference type="InterPro" id="IPR044926">
    <property type="entry name" value="RGS_subdomain_2"/>
</dbReference>
<dbReference type="Ensembl" id="ENSENLT00000037117.1">
    <property type="protein sequence ID" value="ENSENLP00000036159.1"/>
    <property type="gene ID" value="ENSENLG00000015732.1"/>
</dbReference>
<dbReference type="PROSITE" id="PS51285">
    <property type="entry name" value="AGC_KINASE_CTER"/>
    <property type="match status" value="1"/>
</dbReference>
<sequence length="563" mass="64129">MDIGGLTTAVANSAYISARGSIDGTATPASNRDKKYHSRLKLPHITVCEGLRETLDLGFQTVCVEQPIGKRLFQEFLDSHNEYKGPCRLWKDIEEYTMAEDGDRVKKASKILSWYMEPDAKYFCPFLRENGITKVKEKHQDASDDLFSETIDCVMDFFKEVPYTFFLESMYLKRFLQWKWLEMQPMGEDWFVDFRVLGKGGFGEVSACQMKATGKLYACKKLNKKRLKKRKGYEGAMIEKRILARVHSRFIVFLAYAFQTKTELCLVMTIMNGGDLRYHIYNVDENNPGFDEPRSCYYAAQIIQGLEHLHQKRIIYRDLKPENVLLDNQGNVRISDLGLAVELAEDQFKIKGYAGTPGFMAPELLKGEEYDYSVDYFTLGVTLYEFLAAKGPFRSRGEKVENKVVKKRILNEPVTYPEKFSENSRSICEGLLCKEACDRLGFKNGSCDELRAHPFFSKINWRKLNAGILPPPFVPDSKIVYAKDIDAVGAFSTVKGVQLEDKDKAFFGDFASGNVSIPWQEEMIETGIFAELTVWGQGGALPDDLRRESILEQPPKSSTCTVS</sequence>
<dbReference type="SUPFAM" id="SSF48097">
    <property type="entry name" value="Regulator of G-protein signaling, RGS"/>
    <property type="match status" value="1"/>
</dbReference>
<feature type="binding site" evidence="9">
    <location>
        <position position="220"/>
    </location>
    <ligand>
        <name>ATP</name>
        <dbReference type="ChEBI" id="CHEBI:30616"/>
    </ligand>
</feature>
<dbReference type="GO" id="GO:0005737">
    <property type="term" value="C:cytoplasm"/>
    <property type="evidence" value="ECO:0007669"/>
    <property type="project" value="TreeGrafter"/>
</dbReference>
<evidence type="ECO:0000256" key="7">
    <source>
        <dbReference type="ARBA" id="ARBA00022840"/>
    </source>
</evidence>
<reference evidence="14" key="3">
    <citation type="submission" date="2025-09" db="UniProtKB">
        <authorList>
            <consortium name="Ensembl"/>
        </authorList>
    </citation>
    <scope>IDENTIFICATION</scope>
</reference>
<dbReference type="PANTHER" id="PTHR24355">
    <property type="entry name" value="G PROTEIN-COUPLED RECEPTOR KINASE/RIBOSOMAL PROTEIN S6 KINASE"/>
    <property type="match status" value="1"/>
</dbReference>
<evidence type="ECO:0000259" key="11">
    <source>
        <dbReference type="PROSITE" id="PS50011"/>
    </source>
</evidence>
<dbReference type="InterPro" id="IPR000719">
    <property type="entry name" value="Prot_kinase_dom"/>
</dbReference>
<organism evidence="14 15">
    <name type="scientific">Echeneis naucrates</name>
    <name type="common">Live sharksucker</name>
    <dbReference type="NCBI Taxonomy" id="173247"/>
    <lineage>
        <taxon>Eukaryota</taxon>
        <taxon>Metazoa</taxon>
        <taxon>Chordata</taxon>
        <taxon>Craniata</taxon>
        <taxon>Vertebrata</taxon>
        <taxon>Euteleostomi</taxon>
        <taxon>Actinopterygii</taxon>
        <taxon>Neopterygii</taxon>
        <taxon>Teleostei</taxon>
        <taxon>Neoteleostei</taxon>
        <taxon>Acanthomorphata</taxon>
        <taxon>Carangaria</taxon>
        <taxon>Carangiformes</taxon>
        <taxon>Echeneidae</taxon>
        <taxon>Echeneis</taxon>
    </lineage>
</organism>
<keyword evidence="5 9" id="KW-0547">Nucleotide-binding</keyword>
<evidence type="ECO:0000259" key="13">
    <source>
        <dbReference type="PROSITE" id="PS51285"/>
    </source>
</evidence>
<evidence type="ECO:0000256" key="4">
    <source>
        <dbReference type="ARBA" id="ARBA00022679"/>
    </source>
</evidence>
<dbReference type="GO" id="GO:0007165">
    <property type="term" value="P:signal transduction"/>
    <property type="evidence" value="ECO:0007669"/>
    <property type="project" value="InterPro"/>
</dbReference>
<evidence type="ECO:0000259" key="12">
    <source>
        <dbReference type="PROSITE" id="PS50132"/>
    </source>
</evidence>
<dbReference type="SUPFAM" id="SSF56112">
    <property type="entry name" value="Protein kinase-like (PK-like)"/>
    <property type="match status" value="1"/>
</dbReference>
<dbReference type="FunCoup" id="A0A665VWE1">
    <property type="interactions" value="140"/>
</dbReference>
<dbReference type="EC" id="2.7.11.-" evidence="10"/>
<dbReference type="Pfam" id="PF00069">
    <property type="entry name" value="Pkinase"/>
    <property type="match status" value="1"/>
</dbReference>
<dbReference type="Gene3D" id="3.30.200.20">
    <property type="entry name" value="Phosphorylase Kinase, domain 1"/>
    <property type="match status" value="1"/>
</dbReference>
<dbReference type="GO" id="GO:0050254">
    <property type="term" value="F:rhodopsin kinase activity"/>
    <property type="evidence" value="ECO:0007669"/>
    <property type="project" value="InterPro"/>
</dbReference>
<evidence type="ECO:0000256" key="8">
    <source>
        <dbReference type="PIRSR" id="PIRSR600239-51"/>
    </source>
</evidence>
<keyword evidence="4 10" id="KW-0808">Transferase</keyword>
<reference evidence="14" key="2">
    <citation type="submission" date="2025-08" db="UniProtKB">
        <authorList>
            <consortium name="Ensembl"/>
        </authorList>
    </citation>
    <scope>IDENTIFICATION</scope>
</reference>
<feature type="domain" description="AGC-kinase C-terminal" evidence="13">
    <location>
        <begin position="457"/>
        <end position="522"/>
    </location>
</feature>
<gene>
    <name evidence="14" type="primary">grk1a</name>
</gene>
<dbReference type="PROSITE" id="PS00107">
    <property type="entry name" value="PROTEIN_KINASE_ATP"/>
    <property type="match status" value="1"/>
</dbReference>
<dbReference type="InterPro" id="IPR000961">
    <property type="entry name" value="AGC-kinase_C"/>
</dbReference>
<evidence type="ECO:0000313" key="15">
    <source>
        <dbReference type="Proteomes" id="UP000472264"/>
    </source>
</evidence>
<proteinExistence type="inferred from homology"/>
<dbReference type="InterPro" id="IPR017441">
    <property type="entry name" value="Protein_kinase_ATP_BS"/>
</dbReference>
<dbReference type="SMART" id="SM00315">
    <property type="entry name" value="RGS"/>
    <property type="match status" value="1"/>
</dbReference>
<evidence type="ECO:0000256" key="1">
    <source>
        <dbReference type="ARBA" id="ARBA00009793"/>
    </source>
</evidence>
<dbReference type="PANTHER" id="PTHR24355:SF11">
    <property type="entry name" value="RHODOPSIN KINASE GRK1"/>
    <property type="match status" value="1"/>
</dbReference>
<dbReference type="GO" id="GO:0022400">
    <property type="term" value="P:regulation of opsin-mediated signaling pathway"/>
    <property type="evidence" value="ECO:0007669"/>
    <property type="project" value="InterPro"/>
</dbReference>
<dbReference type="PROSITE" id="PS50132">
    <property type="entry name" value="RGS"/>
    <property type="match status" value="1"/>
</dbReference>
<dbReference type="SMART" id="SM00133">
    <property type="entry name" value="S_TK_X"/>
    <property type="match status" value="1"/>
</dbReference>
<comment type="similarity">
    <text evidence="1 10">Belongs to the protein kinase superfamily. AGC Ser/Thr protein kinase family. GPRK subfamily.</text>
</comment>
<dbReference type="PROSITE" id="PS50011">
    <property type="entry name" value="PROTEIN_KINASE_DOM"/>
    <property type="match status" value="1"/>
</dbReference>
<dbReference type="GO" id="GO:0005524">
    <property type="term" value="F:ATP binding"/>
    <property type="evidence" value="ECO:0007669"/>
    <property type="project" value="UniProtKB-UniRule"/>
</dbReference>
<dbReference type="Gene3D" id="1.10.510.10">
    <property type="entry name" value="Transferase(Phosphotransferase) domain 1"/>
    <property type="match status" value="1"/>
</dbReference>
<reference evidence="14" key="1">
    <citation type="submission" date="2021-04" db="EMBL/GenBank/DDBJ databases">
        <authorList>
            <consortium name="Wellcome Sanger Institute Data Sharing"/>
        </authorList>
    </citation>
    <scope>NUCLEOTIDE SEQUENCE [LARGE SCALE GENOMIC DNA]</scope>
</reference>
<dbReference type="FunFam" id="1.10.510.10:FF:000074">
    <property type="entry name" value="G protein-coupled receptor kinase"/>
    <property type="match status" value="1"/>
</dbReference>
<evidence type="ECO:0000256" key="6">
    <source>
        <dbReference type="ARBA" id="ARBA00022777"/>
    </source>
</evidence>
<evidence type="ECO:0000256" key="5">
    <source>
        <dbReference type="ARBA" id="ARBA00022741"/>
    </source>
</evidence>
<dbReference type="InterPro" id="IPR016137">
    <property type="entry name" value="RGS"/>
</dbReference>
<dbReference type="InterPro" id="IPR037716">
    <property type="entry name" value="GRK1_dom"/>
</dbReference>
<feature type="domain" description="RGS" evidence="12">
    <location>
        <begin position="64"/>
        <end position="176"/>
    </location>
</feature>
<dbReference type="InterPro" id="IPR036305">
    <property type="entry name" value="RGS_sf"/>
</dbReference>